<gene>
    <name evidence="2" type="ORF">Pme01_20720</name>
</gene>
<reference evidence="2" key="1">
    <citation type="submission" date="2021-01" db="EMBL/GenBank/DDBJ databases">
        <title>Whole genome shotgun sequence of Planosporangium mesophilum NBRC 109066.</title>
        <authorList>
            <person name="Komaki H."/>
            <person name="Tamura T."/>
        </authorList>
    </citation>
    <scope>NUCLEOTIDE SEQUENCE</scope>
    <source>
        <strain evidence="2">NBRC 109066</strain>
    </source>
</reference>
<dbReference type="Proteomes" id="UP000599074">
    <property type="component" value="Unassembled WGS sequence"/>
</dbReference>
<proteinExistence type="predicted"/>
<protein>
    <submittedName>
        <fullName evidence="2">Uncharacterized protein</fullName>
    </submittedName>
</protein>
<evidence type="ECO:0000313" key="3">
    <source>
        <dbReference type="Proteomes" id="UP000599074"/>
    </source>
</evidence>
<sequence>MLRNSLNDDDPGLVNTAGKRPEGSKPAATWFLSVSDRRARVLEVVTDLTQTVVTAEAENATYVTEQMIVVNMIGVERAADRTDAALLAQKHLKLLAEA</sequence>
<keyword evidence="3" id="KW-1185">Reference proteome</keyword>
<dbReference type="AlphaFoldDB" id="A0A8J3WZM4"/>
<comment type="caution">
    <text evidence="2">The sequence shown here is derived from an EMBL/GenBank/DDBJ whole genome shotgun (WGS) entry which is preliminary data.</text>
</comment>
<name>A0A8J3WZM4_9ACTN</name>
<evidence type="ECO:0000313" key="2">
    <source>
        <dbReference type="EMBL" id="GII22475.1"/>
    </source>
</evidence>
<organism evidence="2 3">
    <name type="scientific">Planosporangium mesophilum</name>
    <dbReference type="NCBI Taxonomy" id="689768"/>
    <lineage>
        <taxon>Bacteria</taxon>
        <taxon>Bacillati</taxon>
        <taxon>Actinomycetota</taxon>
        <taxon>Actinomycetes</taxon>
        <taxon>Micromonosporales</taxon>
        <taxon>Micromonosporaceae</taxon>
        <taxon>Planosporangium</taxon>
    </lineage>
</organism>
<evidence type="ECO:0000256" key="1">
    <source>
        <dbReference type="SAM" id="MobiDB-lite"/>
    </source>
</evidence>
<dbReference type="EMBL" id="BOON01000018">
    <property type="protein sequence ID" value="GII22475.1"/>
    <property type="molecule type" value="Genomic_DNA"/>
</dbReference>
<accession>A0A8J3WZM4</accession>
<feature type="region of interest" description="Disordered" evidence="1">
    <location>
        <begin position="1"/>
        <end position="26"/>
    </location>
</feature>